<organism evidence="5 6">
    <name type="scientific">Amycolatopsis minnesotensis</name>
    <dbReference type="NCBI Taxonomy" id="337894"/>
    <lineage>
        <taxon>Bacteria</taxon>
        <taxon>Bacillati</taxon>
        <taxon>Actinomycetota</taxon>
        <taxon>Actinomycetes</taxon>
        <taxon>Pseudonocardiales</taxon>
        <taxon>Pseudonocardiaceae</taxon>
        <taxon>Amycolatopsis</taxon>
    </lineage>
</organism>
<gene>
    <name evidence="5" type="ORF">GCM10009754_69150</name>
</gene>
<comment type="subcellular location">
    <subcellularLocation>
        <location evidence="1">Cytoplasm</location>
    </subcellularLocation>
</comment>
<proteinExistence type="inferred from homology"/>
<keyword evidence="4" id="KW-0143">Chaperone</keyword>
<dbReference type="Pfam" id="PF14011">
    <property type="entry name" value="ESX-1_EspG"/>
    <property type="match status" value="1"/>
</dbReference>
<comment type="caution">
    <text evidence="5">The sequence shown here is derived from an EMBL/GenBank/DDBJ whole genome shotgun (WGS) entry which is preliminary data.</text>
</comment>
<dbReference type="RefSeq" id="WP_344428799.1">
    <property type="nucleotide sequence ID" value="NZ_BAAANN010000037.1"/>
</dbReference>
<evidence type="ECO:0000256" key="2">
    <source>
        <dbReference type="ARBA" id="ARBA00006411"/>
    </source>
</evidence>
<dbReference type="EMBL" id="BAAANN010000037">
    <property type="protein sequence ID" value="GAA1982422.1"/>
    <property type="molecule type" value="Genomic_DNA"/>
</dbReference>
<evidence type="ECO:0000256" key="4">
    <source>
        <dbReference type="ARBA" id="ARBA00023186"/>
    </source>
</evidence>
<dbReference type="InterPro" id="IPR025734">
    <property type="entry name" value="EspG"/>
</dbReference>
<evidence type="ECO:0000313" key="5">
    <source>
        <dbReference type="EMBL" id="GAA1982422.1"/>
    </source>
</evidence>
<reference evidence="5 6" key="1">
    <citation type="journal article" date="2019" name="Int. J. Syst. Evol. Microbiol.">
        <title>The Global Catalogue of Microorganisms (GCM) 10K type strain sequencing project: providing services to taxonomists for standard genome sequencing and annotation.</title>
        <authorList>
            <consortium name="The Broad Institute Genomics Platform"/>
            <consortium name="The Broad Institute Genome Sequencing Center for Infectious Disease"/>
            <person name="Wu L."/>
            <person name="Ma J."/>
        </authorList>
    </citation>
    <scope>NUCLEOTIDE SEQUENCE [LARGE SCALE GENOMIC DNA]</scope>
    <source>
        <strain evidence="5 6">JCM 14545</strain>
    </source>
</reference>
<evidence type="ECO:0000313" key="6">
    <source>
        <dbReference type="Proteomes" id="UP001501116"/>
    </source>
</evidence>
<evidence type="ECO:0000256" key="1">
    <source>
        <dbReference type="ARBA" id="ARBA00004496"/>
    </source>
</evidence>
<name>A0ABN2S9Z3_9PSEU</name>
<accession>A0ABN2S9Z3</accession>
<sequence length="245" mass="26409">MIDQPVVLPKMMFVTACDMVGSSGSLPAVIGTNWHYWMTGDARATLVADTMDVLRRQGLARRDQLHPVWKNTIAVLTAPDREFYAWNSFADGTTAAILVAARGRDAARIVVGDDVVLIDPVEPGFLATHLLEALPEAPGATVRTVAVPRAVLDASEAAPAEPADPTDVEYLAALMCAPRDAVHQLYTAVRTDGGERERSLPISAIDLTGRGRVLTYRTGDDHIALTPGTPHDVVRTLNNTHQQLT</sequence>
<keyword evidence="3" id="KW-0963">Cytoplasm</keyword>
<evidence type="ECO:0000256" key="3">
    <source>
        <dbReference type="ARBA" id="ARBA00022490"/>
    </source>
</evidence>
<protein>
    <submittedName>
        <fullName evidence="5">ESX secretion-associated protein EspG</fullName>
    </submittedName>
</protein>
<keyword evidence="6" id="KW-1185">Reference proteome</keyword>
<comment type="similarity">
    <text evidence="2">Belongs to the EspG family.</text>
</comment>
<dbReference type="Proteomes" id="UP001501116">
    <property type="component" value="Unassembled WGS sequence"/>
</dbReference>